<evidence type="ECO:0000313" key="4">
    <source>
        <dbReference type="Proteomes" id="UP001174210"/>
    </source>
</evidence>
<reference evidence="3" key="1">
    <citation type="submission" date="2023-03" db="EMBL/GenBank/DDBJ databases">
        <title>MT1 and MT2 Draft Genomes of Novel Species.</title>
        <authorList>
            <person name="Venkateswaran K."/>
        </authorList>
    </citation>
    <scope>NUCLEOTIDE SEQUENCE</scope>
    <source>
        <strain evidence="3">F6_8S_P_1A</strain>
    </source>
</reference>
<evidence type="ECO:0000256" key="1">
    <source>
        <dbReference type="ARBA" id="ARBA00023098"/>
    </source>
</evidence>
<evidence type="ECO:0000259" key="2">
    <source>
        <dbReference type="Pfam" id="PF01734"/>
    </source>
</evidence>
<feature type="domain" description="PNPLA" evidence="2">
    <location>
        <begin position="12"/>
        <end position="201"/>
    </location>
</feature>
<organism evidence="3 4">
    <name type="scientific">Leifsonia virtsii</name>
    <dbReference type="NCBI Taxonomy" id="3035915"/>
    <lineage>
        <taxon>Bacteria</taxon>
        <taxon>Bacillati</taxon>
        <taxon>Actinomycetota</taxon>
        <taxon>Actinomycetes</taxon>
        <taxon>Micrococcales</taxon>
        <taxon>Microbacteriaceae</taxon>
        <taxon>Leifsonia</taxon>
    </lineage>
</organism>
<dbReference type="InterPro" id="IPR002641">
    <property type="entry name" value="PNPLA_dom"/>
</dbReference>
<comment type="caution">
    <text evidence="3">The sequence shown here is derived from an EMBL/GenBank/DDBJ whole genome shotgun (WGS) entry which is preliminary data.</text>
</comment>
<dbReference type="InterPro" id="IPR016035">
    <property type="entry name" value="Acyl_Trfase/lysoPLipase"/>
</dbReference>
<evidence type="ECO:0000313" key="3">
    <source>
        <dbReference type="EMBL" id="MDN4596083.1"/>
    </source>
</evidence>
<dbReference type="SUPFAM" id="SSF52151">
    <property type="entry name" value="FabD/lysophospholipase-like"/>
    <property type="match status" value="1"/>
</dbReference>
<accession>A0ABT8ITQ0</accession>
<dbReference type="RefSeq" id="WP_301215783.1">
    <property type="nucleotide sequence ID" value="NZ_JAROCB010000001.1"/>
</dbReference>
<name>A0ABT8ITQ0_9MICO</name>
<proteinExistence type="predicted"/>
<gene>
    <name evidence="3" type="ORF">P5G59_02920</name>
</gene>
<dbReference type="EMBL" id="JAROCB010000001">
    <property type="protein sequence ID" value="MDN4596083.1"/>
    <property type="molecule type" value="Genomic_DNA"/>
</dbReference>
<keyword evidence="1" id="KW-0443">Lipid metabolism</keyword>
<protein>
    <submittedName>
        <fullName evidence="3">Patatin-like phospholipase family protein</fullName>
    </submittedName>
</protein>
<dbReference type="Pfam" id="PF01734">
    <property type="entry name" value="Patatin"/>
    <property type="match status" value="1"/>
</dbReference>
<sequence length="291" mass="29953">MNTSSSSHDRALVLGGGGSTGNAWLIGVIAGLFEAGVDVTGADLLVGTSAGATAAAQVAGAAPADLYAQALTSVPARPPAPPAPDGRPTGVQRVQAVIDASTDMDDMRRRMSASALELDAASDGAWSDRWRSVVAARLPVQEWPQRRILITAVDARTAEPVVFDRDSGVAIAEAVAASTSSGRPFRIGDERYIDGGYRVNAENADLAAGYERVLVLSPFNGRSLAPASWGTHLAAQVEALRASGSRVEVVGPESEELHGENAMDASLRPAAARAGHARGIAVAPSVAARWS</sequence>
<dbReference type="Proteomes" id="UP001174210">
    <property type="component" value="Unassembled WGS sequence"/>
</dbReference>
<keyword evidence="4" id="KW-1185">Reference proteome</keyword>
<dbReference type="Gene3D" id="3.40.1090.10">
    <property type="entry name" value="Cytosolic phospholipase A2 catalytic domain"/>
    <property type="match status" value="2"/>
</dbReference>